<dbReference type="PANTHER" id="PTHR43124:SF3">
    <property type="entry name" value="CHLORAMPHENICOL EFFLUX PUMP RV0191"/>
    <property type="match status" value="1"/>
</dbReference>
<dbReference type="STRING" id="83656.B1H18_13895"/>
<evidence type="ECO:0000256" key="5">
    <source>
        <dbReference type="ARBA" id="ARBA00023136"/>
    </source>
</evidence>
<feature type="domain" description="Major facilitator superfamily (MFS) profile" evidence="8">
    <location>
        <begin position="17"/>
        <end position="388"/>
    </location>
</feature>
<feature type="transmembrane region" description="Helical" evidence="7">
    <location>
        <begin position="212"/>
        <end position="234"/>
    </location>
</feature>
<keyword evidence="5 7" id="KW-0472">Membrane</keyword>
<sequence length="447" mass="45377">MNHLAPTTSPLQSWRAGLAVLFLAGFMSITTETLPMGLLPQVSGGLGVSESRAGLLVALYAFVIMVVTLPITARTAHWPQRRLLLVIMAVFVLSDLLLAAAPSYAVAVVARLIAASTHGVLWSVLPVYATRLVPPQRAGRAVAAVFASNSAALAFGVPLGTTVGNALGWRGAFVLLAAVAALCLVAVPLLLPETSGSPAARVTALAALKLPGVLTVTVATTLVMLGHFSLYSYISPYLRHIGVSGAGAGPALLAFGLAGVVGVWATGVLVDRRPRGATLLFTGALALVFAALAATGRATSVSLVLVVVWGLLFAGLPTLLQSAALTAAPQAQAAVSALYVIGVNFSIGGGSIAGGQVLDRPGVAALPLLAAVPAAAAWFIIAGARRHAFPRRPVASADLRPEQDSGDGVPREADDTAPAARPSAAATGRAGGRGEPVVSRTVSHREM</sequence>
<feature type="transmembrane region" description="Helical" evidence="7">
    <location>
        <begin position="51"/>
        <end position="71"/>
    </location>
</feature>
<accession>A0A1V4AA30</accession>
<feature type="transmembrane region" description="Helical" evidence="7">
    <location>
        <begin position="141"/>
        <end position="160"/>
    </location>
</feature>
<dbReference type="PANTHER" id="PTHR43124">
    <property type="entry name" value="PURINE EFFLUX PUMP PBUE"/>
    <property type="match status" value="1"/>
</dbReference>
<comment type="subcellular location">
    <subcellularLocation>
        <location evidence="1">Cell membrane</location>
        <topology evidence="1">Multi-pass membrane protein</topology>
    </subcellularLocation>
</comment>
<dbReference type="InterPro" id="IPR036259">
    <property type="entry name" value="MFS_trans_sf"/>
</dbReference>
<dbReference type="InterPro" id="IPR020846">
    <property type="entry name" value="MFS_dom"/>
</dbReference>
<comment type="caution">
    <text evidence="9">The sequence shown here is derived from an EMBL/GenBank/DDBJ whole genome shotgun (WGS) entry which is preliminary data.</text>
</comment>
<evidence type="ECO:0000256" key="2">
    <source>
        <dbReference type="ARBA" id="ARBA00022475"/>
    </source>
</evidence>
<feature type="transmembrane region" description="Helical" evidence="7">
    <location>
        <begin position="12"/>
        <end position="31"/>
    </location>
</feature>
<dbReference type="RefSeq" id="WP_107502812.1">
    <property type="nucleotide sequence ID" value="NZ_CP045178.1"/>
</dbReference>
<evidence type="ECO:0000256" key="3">
    <source>
        <dbReference type="ARBA" id="ARBA00022692"/>
    </source>
</evidence>
<proteinExistence type="predicted"/>
<feature type="transmembrane region" description="Helical" evidence="7">
    <location>
        <begin position="108"/>
        <end position="129"/>
    </location>
</feature>
<dbReference type="Pfam" id="PF07690">
    <property type="entry name" value="MFS_1"/>
    <property type="match status" value="1"/>
</dbReference>
<dbReference type="GO" id="GO:0005886">
    <property type="term" value="C:plasma membrane"/>
    <property type="evidence" value="ECO:0007669"/>
    <property type="project" value="UniProtKB-SubCell"/>
</dbReference>
<evidence type="ECO:0000256" key="6">
    <source>
        <dbReference type="SAM" id="MobiDB-lite"/>
    </source>
</evidence>
<gene>
    <name evidence="9" type="ORF">B1H18_13895</name>
</gene>
<evidence type="ECO:0000256" key="1">
    <source>
        <dbReference type="ARBA" id="ARBA00004651"/>
    </source>
</evidence>
<reference evidence="9 10" key="1">
    <citation type="submission" date="2017-02" db="EMBL/GenBank/DDBJ databases">
        <title>Draft Genome Sequence of Streptomyces tsukubaensis F601, a Producer of the immunosuppressant tacrolimus FK506.</title>
        <authorList>
            <person name="Zong G."/>
            <person name="Zhong C."/>
            <person name="Fu J."/>
            <person name="Qin R."/>
            <person name="Cao G."/>
        </authorList>
    </citation>
    <scope>NUCLEOTIDE SEQUENCE [LARGE SCALE GENOMIC DNA]</scope>
    <source>
        <strain evidence="9 10">F601</strain>
    </source>
</reference>
<evidence type="ECO:0000256" key="7">
    <source>
        <dbReference type="SAM" id="Phobius"/>
    </source>
</evidence>
<feature type="compositionally biased region" description="Basic and acidic residues" evidence="6">
    <location>
        <begin position="399"/>
        <end position="414"/>
    </location>
</feature>
<dbReference type="Gene3D" id="1.20.1250.20">
    <property type="entry name" value="MFS general substrate transporter like domains"/>
    <property type="match status" value="1"/>
</dbReference>
<dbReference type="Proteomes" id="UP000190539">
    <property type="component" value="Unassembled WGS sequence"/>
</dbReference>
<evidence type="ECO:0000256" key="4">
    <source>
        <dbReference type="ARBA" id="ARBA00022989"/>
    </source>
</evidence>
<feature type="transmembrane region" description="Helical" evidence="7">
    <location>
        <begin position="364"/>
        <end position="384"/>
    </location>
</feature>
<feature type="transmembrane region" description="Helical" evidence="7">
    <location>
        <begin position="337"/>
        <end position="358"/>
    </location>
</feature>
<feature type="transmembrane region" description="Helical" evidence="7">
    <location>
        <begin position="246"/>
        <end position="270"/>
    </location>
</feature>
<keyword evidence="4 7" id="KW-1133">Transmembrane helix</keyword>
<dbReference type="EMBL" id="MVFC01000009">
    <property type="protein sequence ID" value="OON79658.1"/>
    <property type="molecule type" value="Genomic_DNA"/>
</dbReference>
<evidence type="ECO:0000259" key="8">
    <source>
        <dbReference type="PROSITE" id="PS50850"/>
    </source>
</evidence>
<protein>
    <submittedName>
        <fullName evidence="9">MFS transporter</fullName>
    </submittedName>
</protein>
<feature type="transmembrane region" description="Helical" evidence="7">
    <location>
        <begin position="172"/>
        <end position="191"/>
    </location>
</feature>
<dbReference type="AlphaFoldDB" id="A0A1V4AA30"/>
<keyword evidence="10" id="KW-1185">Reference proteome</keyword>
<feature type="transmembrane region" description="Helical" evidence="7">
    <location>
        <begin position="301"/>
        <end position="325"/>
    </location>
</feature>
<feature type="region of interest" description="Disordered" evidence="6">
    <location>
        <begin position="393"/>
        <end position="447"/>
    </location>
</feature>
<feature type="transmembrane region" description="Helical" evidence="7">
    <location>
        <begin position="277"/>
        <end position="295"/>
    </location>
</feature>
<name>A0A1V4AA30_9ACTN</name>
<organism evidence="9 10">
    <name type="scientific">Streptomyces tsukubensis</name>
    <dbReference type="NCBI Taxonomy" id="83656"/>
    <lineage>
        <taxon>Bacteria</taxon>
        <taxon>Bacillati</taxon>
        <taxon>Actinomycetota</taxon>
        <taxon>Actinomycetes</taxon>
        <taxon>Kitasatosporales</taxon>
        <taxon>Streptomycetaceae</taxon>
        <taxon>Streptomyces</taxon>
    </lineage>
</organism>
<dbReference type="OrthoDB" id="2810795at2"/>
<keyword evidence="3 7" id="KW-0812">Transmembrane</keyword>
<dbReference type="InterPro" id="IPR050189">
    <property type="entry name" value="MFS_Efflux_Transporters"/>
</dbReference>
<dbReference type="GO" id="GO:0022857">
    <property type="term" value="F:transmembrane transporter activity"/>
    <property type="evidence" value="ECO:0007669"/>
    <property type="project" value="InterPro"/>
</dbReference>
<dbReference type="CDD" id="cd17324">
    <property type="entry name" value="MFS_NepI_like"/>
    <property type="match status" value="1"/>
</dbReference>
<dbReference type="InterPro" id="IPR011701">
    <property type="entry name" value="MFS"/>
</dbReference>
<dbReference type="PROSITE" id="PS50850">
    <property type="entry name" value="MFS"/>
    <property type="match status" value="1"/>
</dbReference>
<keyword evidence="2" id="KW-1003">Cell membrane</keyword>
<evidence type="ECO:0000313" key="9">
    <source>
        <dbReference type="EMBL" id="OON79658.1"/>
    </source>
</evidence>
<feature type="transmembrane region" description="Helical" evidence="7">
    <location>
        <begin position="83"/>
        <end position="102"/>
    </location>
</feature>
<evidence type="ECO:0000313" key="10">
    <source>
        <dbReference type="Proteomes" id="UP000190539"/>
    </source>
</evidence>
<dbReference type="SUPFAM" id="SSF103473">
    <property type="entry name" value="MFS general substrate transporter"/>
    <property type="match status" value="1"/>
</dbReference>
<feature type="compositionally biased region" description="Low complexity" evidence="6">
    <location>
        <begin position="416"/>
        <end position="428"/>
    </location>
</feature>